<reference evidence="2" key="1">
    <citation type="submission" date="2021-10" db="EMBL/GenBank/DDBJ databases">
        <title>The complete genome sequence of Leeia sp. TBRC 13508.</title>
        <authorList>
            <person name="Charoenyingcharoen P."/>
            <person name="Yukphan P."/>
        </authorList>
    </citation>
    <scope>NUCLEOTIDE SEQUENCE</scope>
    <source>
        <strain evidence="2">TBRC 13508</strain>
    </source>
</reference>
<name>A0ABS8D4G4_9NEIS</name>
<dbReference type="InterPro" id="IPR036754">
    <property type="entry name" value="YbaK/aa-tRNA-synt-asso_dom_sf"/>
</dbReference>
<evidence type="ECO:0000313" key="2">
    <source>
        <dbReference type="EMBL" id="MCB6183064.1"/>
    </source>
</evidence>
<dbReference type="EMBL" id="JAJBZT010000002">
    <property type="protein sequence ID" value="MCB6183064.1"/>
    <property type="molecule type" value="Genomic_DNA"/>
</dbReference>
<organism evidence="2 3">
    <name type="scientific">Leeia speluncae</name>
    <dbReference type="NCBI Taxonomy" id="2884804"/>
    <lineage>
        <taxon>Bacteria</taxon>
        <taxon>Pseudomonadati</taxon>
        <taxon>Pseudomonadota</taxon>
        <taxon>Betaproteobacteria</taxon>
        <taxon>Neisseriales</taxon>
        <taxon>Leeiaceae</taxon>
        <taxon>Leeia</taxon>
    </lineage>
</organism>
<dbReference type="Gene3D" id="3.90.960.10">
    <property type="entry name" value="YbaK/aminoacyl-tRNA synthetase-associated domain"/>
    <property type="match status" value="1"/>
</dbReference>
<dbReference type="Proteomes" id="UP001165395">
    <property type="component" value="Unassembled WGS sequence"/>
</dbReference>
<comment type="caution">
    <text evidence="2">The sequence shown here is derived from an EMBL/GenBank/DDBJ whole genome shotgun (WGS) entry which is preliminary data.</text>
</comment>
<proteinExistence type="predicted"/>
<dbReference type="InterPro" id="IPR007214">
    <property type="entry name" value="YbaK/aa-tRNA-synth-assoc-dom"/>
</dbReference>
<keyword evidence="3" id="KW-1185">Reference proteome</keyword>
<dbReference type="RefSeq" id="WP_227179444.1">
    <property type="nucleotide sequence ID" value="NZ_JAJBZT010000002.1"/>
</dbReference>
<protein>
    <submittedName>
        <fullName evidence="2">YbaK/EbsC family protein</fullName>
    </submittedName>
</protein>
<dbReference type="PANTHER" id="PTHR30411">
    <property type="entry name" value="CYTOPLASMIC PROTEIN"/>
    <property type="match status" value="1"/>
</dbReference>
<evidence type="ECO:0000259" key="1">
    <source>
        <dbReference type="Pfam" id="PF04073"/>
    </source>
</evidence>
<evidence type="ECO:0000313" key="3">
    <source>
        <dbReference type="Proteomes" id="UP001165395"/>
    </source>
</evidence>
<dbReference type="Pfam" id="PF04073">
    <property type="entry name" value="tRNA_edit"/>
    <property type="match status" value="1"/>
</dbReference>
<dbReference type="CDD" id="cd04333">
    <property type="entry name" value="ProX_deacylase"/>
    <property type="match status" value="1"/>
</dbReference>
<dbReference type="SUPFAM" id="SSF55826">
    <property type="entry name" value="YbaK/ProRS associated domain"/>
    <property type="match status" value="1"/>
</dbReference>
<accession>A0ABS8D4G4</accession>
<dbReference type="PANTHER" id="PTHR30411:SF1">
    <property type="entry name" value="CYTOPLASMIC PROTEIN"/>
    <property type="match status" value="1"/>
</dbReference>
<gene>
    <name evidence="2" type="ORF">LIN78_05815</name>
</gene>
<feature type="domain" description="YbaK/aminoacyl-tRNA synthetase-associated" evidence="1">
    <location>
        <begin position="27"/>
        <end position="142"/>
    </location>
</feature>
<sequence>MSLDSVKQFFQLKAPHIEVMELPVSSATVEMAANALSVEPARIAKTLALRLADELVLLVTRGDARLDNKKYKAFFGEKARMLPLEEVESLTSHPIGGVCPFGVPTGLRICCDVSMQVFETVFPAAGAINAAVKIRPDDMVDLTAAEWVDVCSVPT</sequence>